<evidence type="ECO:0000313" key="3">
    <source>
        <dbReference type="Proteomes" id="UP000305906"/>
    </source>
</evidence>
<dbReference type="EMBL" id="VBZC01000052">
    <property type="protein sequence ID" value="TLS41666.1"/>
    <property type="molecule type" value="Genomic_DNA"/>
</dbReference>
<dbReference type="InterPro" id="IPR014721">
    <property type="entry name" value="Ribsml_uS5_D2-typ_fold_subgr"/>
</dbReference>
<dbReference type="Proteomes" id="UP000305906">
    <property type="component" value="Unassembled WGS sequence"/>
</dbReference>
<dbReference type="InterPro" id="IPR020568">
    <property type="entry name" value="Ribosomal_Su5_D2-typ_SF"/>
</dbReference>
<dbReference type="GO" id="GO:0005524">
    <property type="term" value="F:ATP binding"/>
    <property type="evidence" value="ECO:0007669"/>
    <property type="project" value="UniProtKB-KW"/>
</dbReference>
<feature type="domain" description="AAA+ ATPase" evidence="1">
    <location>
        <begin position="235"/>
        <end position="419"/>
    </location>
</feature>
<dbReference type="Pfam" id="PF01078">
    <property type="entry name" value="Mg_chelatase"/>
    <property type="match status" value="1"/>
</dbReference>
<evidence type="ECO:0000313" key="2">
    <source>
        <dbReference type="EMBL" id="TLS41666.1"/>
    </source>
</evidence>
<dbReference type="InterPro" id="IPR025158">
    <property type="entry name" value="Mg_chelat-rel_C"/>
</dbReference>
<dbReference type="Gene3D" id="3.30.230.10">
    <property type="match status" value="1"/>
</dbReference>
<dbReference type="Pfam" id="PF13335">
    <property type="entry name" value="Mg_chelatase_C"/>
    <property type="match status" value="1"/>
</dbReference>
<dbReference type="AlphaFoldDB" id="A0A5R9FHL4"/>
<dbReference type="SUPFAM" id="SSF54211">
    <property type="entry name" value="Ribosomal protein S5 domain 2-like"/>
    <property type="match status" value="1"/>
</dbReference>
<organism evidence="2 3">
    <name type="scientific">Streptomyces montanus</name>
    <dbReference type="NCBI Taxonomy" id="2580423"/>
    <lineage>
        <taxon>Bacteria</taxon>
        <taxon>Bacillati</taxon>
        <taxon>Actinomycetota</taxon>
        <taxon>Actinomycetes</taxon>
        <taxon>Kitasatosporales</taxon>
        <taxon>Streptomycetaceae</taxon>
        <taxon>Streptomyces</taxon>
    </lineage>
</organism>
<sequence>MGFARTCAVALVGVEGVVVEVQADLEPGIAAFTLVGLPDKSLTESKDRVRAAVVNSGGEWPQKKLTVGLSPASVPKGGSGFDLAVACAVLGASERIDPRVLTDIVMIGELGLDGRVRPVRGVLPAVLAAADAGYEQVVVPECAAAEASLVPGVSVLGVRSLRQLIAVLTDEPVPDEDPDEQGRPDPLLAGLRMPGTGAATGMHSMGAAQHDHGHDLADVVGQLSARTAVEVAAAGGHHLFLEGPPGAGKTMLAERLPAILPRLAREESLEVTAVHSVAGLLPPGKPLIDVPPYCAPHHSATMQSLVGGGQGVARPGAVSLAHRGVLFLDETPEFSGQALDALRQPLESGHVVIARSAGVVRFPARFLMVLAANPCPCGRFSVTGDSCDCPPAMVRRYQARLSGPLLDRVDLRVEVDRVTRAELTERGVRGESTSTVADRVRAARKRAAARLTGTPWRTNSEVPGRELRSRWYAAPGAMEEAERGLERGLLTARGLDRVLRVAWTVADLVGHDRPDATDVTLALQLRTGVPRGVPMAIGALS</sequence>
<evidence type="ECO:0000259" key="1">
    <source>
        <dbReference type="SMART" id="SM00382"/>
    </source>
</evidence>
<accession>A0A5R9FHL4</accession>
<dbReference type="Gene3D" id="3.40.50.300">
    <property type="entry name" value="P-loop containing nucleotide triphosphate hydrolases"/>
    <property type="match status" value="1"/>
</dbReference>
<reference evidence="2 3" key="1">
    <citation type="submission" date="2019-05" db="EMBL/GenBank/DDBJ databases">
        <title>Streptomyces sp. NEAU-C151, a novel actinomycete isolated from soil.</title>
        <authorList>
            <person name="Han L."/>
            <person name="Jiang H."/>
        </authorList>
    </citation>
    <scope>NUCLEOTIDE SEQUENCE [LARGE SCALE GENOMIC DNA]</scope>
    <source>
        <strain evidence="2 3">NEAU-C151</strain>
    </source>
</reference>
<dbReference type="SMART" id="SM00382">
    <property type="entry name" value="AAA"/>
    <property type="match status" value="1"/>
</dbReference>
<dbReference type="PANTHER" id="PTHR32039:SF7">
    <property type="entry name" value="COMPETENCE PROTEIN COMM"/>
    <property type="match status" value="1"/>
</dbReference>
<keyword evidence="3" id="KW-1185">Reference proteome</keyword>
<dbReference type="InterPro" id="IPR045006">
    <property type="entry name" value="CHLI-like"/>
</dbReference>
<gene>
    <name evidence="2" type="ORF">FE633_35150</name>
</gene>
<dbReference type="RefSeq" id="WP_138049229.1">
    <property type="nucleotide sequence ID" value="NZ_VBZC01000052.1"/>
</dbReference>
<protein>
    <submittedName>
        <fullName evidence="2">ATP-binding protein</fullName>
    </submittedName>
</protein>
<dbReference type="SUPFAM" id="SSF52540">
    <property type="entry name" value="P-loop containing nucleoside triphosphate hydrolases"/>
    <property type="match status" value="1"/>
</dbReference>
<dbReference type="Pfam" id="PF13541">
    <property type="entry name" value="ChlI"/>
    <property type="match status" value="1"/>
</dbReference>
<dbReference type="InterPro" id="IPR000523">
    <property type="entry name" value="Mg_chelatse_chII-like_cat_dom"/>
</dbReference>
<keyword evidence="2" id="KW-0547">Nucleotide-binding</keyword>
<proteinExistence type="predicted"/>
<dbReference type="InterPro" id="IPR027417">
    <property type="entry name" value="P-loop_NTPase"/>
</dbReference>
<dbReference type="PANTHER" id="PTHR32039">
    <property type="entry name" value="MAGNESIUM-CHELATASE SUBUNIT CHLI"/>
    <property type="match status" value="1"/>
</dbReference>
<name>A0A5R9FHL4_9ACTN</name>
<dbReference type="InterPro" id="IPR003593">
    <property type="entry name" value="AAA+_ATPase"/>
</dbReference>
<keyword evidence="2" id="KW-0067">ATP-binding</keyword>
<comment type="caution">
    <text evidence="2">The sequence shown here is derived from an EMBL/GenBank/DDBJ whole genome shotgun (WGS) entry which is preliminary data.</text>
</comment>